<dbReference type="Gene3D" id="3.40.190.10">
    <property type="entry name" value="Periplasmic binding protein-like II"/>
    <property type="match status" value="2"/>
</dbReference>
<evidence type="ECO:0000256" key="1">
    <source>
        <dbReference type="ARBA" id="ARBA00004418"/>
    </source>
</evidence>
<reference evidence="4 5" key="1">
    <citation type="submission" date="2024-09" db="EMBL/GenBank/DDBJ databases">
        <authorList>
            <person name="Sun Q."/>
            <person name="Mori K."/>
        </authorList>
    </citation>
    <scope>NUCLEOTIDE SEQUENCE [LARGE SCALE GENOMIC DNA]</scope>
    <source>
        <strain evidence="4 5">ATCC 51285</strain>
    </source>
</reference>
<evidence type="ECO:0000313" key="4">
    <source>
        <dbReference type="EMBL" id="MFB9885153.1"/>
    </source>
</evidence>
<dbReference type="InterPro" id="IPR006059">
    <property type="entry name" value="SBP"/>
</dbReference>
<dbReference type="Pfam" id="PF01547">
    <property type="entry name" value="SBP_bac_1"/>
    <property type="match status" value="1"/>
</dbReference>
<dbReference type="PANTHER" id="PTHR43649">
    <property type="entry name" value="ARABINOSE-BINDING PROTEIN-RELATED"/>
    <property type="match status" value="1"/>
</dbReference>
<feature type="chain" id="PRO_5046437280" evidence="3">
    <location>
        <begin position="27"/>
        <end position="415"/>
    </location>
</feature>
<accession>A0ABV5Z7A1</accession>
<dbReference type="PROSITE" id="PS51257">
    <property type="entry name" value="PROKAR_LIPOPROTEIN"/>
    <property type="match status" value="1"/>
</dbReference>
<comment type="similarity">
    <text evidence="2">Belongs to the bacterial solute-binding protein 1 family.</text>
</comment>
<dbReference type="PANTHER" id="PTHR43649:SF12">
    <property type="entry name" value="DIACETYLCHITOBIOSE BINDING PROTEIN DASA"/>
    <property type="match status" value="1"/>
</dbReference>
<organism evidence="4 5">
    <name type="scientific">Balneatrix alpica</name>
    <dbReference type="NCBI Taxonomy" id="75684"/>
    <lineage>
        <taxon>Bacteria</taxon>
        <taxon>Pseudomonadati</taxon>
        <taxon>Pseudomonadota</taxon>
        <taxon>Gammaproteobacteria</taxon>
        <taxon>Oceanospirillales</taxon>
        <taxon>Balneatrichaceae</taxon>
        <taxon>Balneatrix</taxon>
    </lineage>
</organism>
<comment type="subcellular location">
    <subcellularLocation>
        <location evidence="1">Periplasm</location>
    </subcellularLocation>
</comment>
<dbReference type="SUPFAM" id="SSF53850">
    <property type="entry name" value="Periplasmic binding protein-like II"/>
    <property type="match status" value="1"/>
</dbReference>
<gene>
    <name evidence="4" type="ORF">ACFFLH_01830</name>
</gene>
<dbReference type="Proteomes" id="UP001589628">
    <property type="component" value="Unassembled WGS sequence"/>
</dbReference>
<keyword evidence="5" id="KW-1185">Reference proteome</keyword>
<protein>
    <submittedName>
        <fullName evidence="4">ABC transporter substrate-binding protein</fullName>
    </submittedName>
</protein>
<feature type="signal peptide" evidence="3">
    <location>
        <begin position="1"/>
        <end position="26"/>
    </location>
</feature>
<sequence length="415" mass="43952">MTTKTRVALLTAFTLMGTLGASQVSAGCGVETGSVRILGNDFGAIHSVVNRALECSGSGVTVSSNLTTEHREIQVAALTAKPAQYTTAIVATSSIVPLLNADLVRPLDDLVEKYGDSLSPNQLIRVDGKVIAIAFMANAQHLFYRKDLLEQHGIQPPQTYEDVLAASKKLAEAGVMKYPFVTNSKVGWNLGEEFINMYLGFGGEFFKPGSAEPAINNAAGIATLNMLKDLLSLSNPDFLTIDSNASMLSWETGQAAFGVMWGSRAAAILDNEGSSEEVVSNTVLASAPTVGGNSIPATSLWWDGFVIAKNASDEDAQASFAAMVHAINPAILEKHNDEAVWLIEGYKPSASATGVSASLANKARPYPMLPYMGLLHTALGDELADFLQGKETAEQALADVEATYLTAAKEQGFLN</sequence>
<dbReference type="RefSeq" id="WP_027313242.1">
    <property type="nucleotide sequence ID" value="NZ_JBHLZN010000001.1"/>
</dbReference>
<proteinExistence type="inferred from homology"/>
<evidence type="ECO:0000313" key="5">
    <source>
        <dbReference type="Proteomes" id="UP001589628"/>
    </source>
</evidence>
<name>A0ABV5Z7A1_9GAMM</name>
<dbReference type="EMBL" id="JBHLZN010000001">
    <property type="protein sequence ID" value="MFB9885153.1"/>
    <property type="molecule type" value="Genomic_DNA"/>
</dbReference>
<evidence type="ECO:0000256" key="3">
    <source>
        <dbReference type="SAM" id="SignalP"/>
    </source>
</evidence>
<comment type="caution">
    <text evidence="4">The sequence shown here is derived from an EMBL/GenBank/DDBJ whole genome shotgun (WGS) entry which is preliminary data.</text>
</comment>
<dbReference type="InterPro" id="IPR050490">
    <property type="entry name" value="Bact_solute-bd_prot1"/>
</dbReference>
<keyword evidence="3" id="KW-0732">Signal</keyword>
<evidence type="ECO:0000256" key="2">
    <source>
        <dbReference type="ARBA" id="ARBA00008520"/>
    </source>
</evidence>